<comment type="caution">
    <text evidence="2">The sequence shown here is derived from an EMBL/GenBank/DDBJ whole genome shotgun (WGS) entry which is preliminary data.</text>
</comment>
<feature type="transmembrane region" description="Helical" evidence="1">
    <location>
        <begin position="124"/>
        <end position="146"/>
    </location>
</feature>
<keyword evidence="1" id="KW-1133">Transmembrane helix</keyword>
<keyword evidence="1" id="KW-0472">Membrane</keyword>
<feature type="transmembrane region" description="Helical" evidence="1">
    <location>
        <begin position="207"/>
        <end position="225"/>
    </location>
</feature>
<proteinExistence type="predicted"/>
<name>A0ABW0KVB9_9BACT</name>
<gene>
    <name evidence="2" type="ORF">ACFQDI_17125</name>
</gene>
<reference evidence="3" key="1">
    <citation type="journal article" date="2019" name="Int. J. Syst. Evol. Microbiol.">
        <title>The Global Catalogue of Microorganisms (GCM) 10K type strain sequencing project: providing services to taxonomists for standard genome sequencing and annotation.</title>
        <authorList>
            <consortium name="The Broad Institute Genomics Platform"/>
            <consortium name="The Broad Institute Genome Sequencing Center for Infectious Disease"/>
            <person name="Wu L."/>
            <person name="Ma J."/>
        </authorList>
    </citation>
    <scope>NUCLEOTIDE SEQUENCE [LARGE SCALE GENOMIC DNA]</scope>
    <source>
        <strain evidence="3">CGMCC 4.1469</strain>
    </source>
</reference>
<dbReference type="EMBL" id="JBHSMQ010000006">
    <property type="protein sequence ID" value="MFC5456591.1"/>
    <property type="molecule type" value="Genomic_DNA"/>
</dbReference>
<evidence type="ECO:0000313" key="2">
    <source>
        <dbReference type="EMBL" id="MFC5456591.1"/>
    </source>
</evidence>
<feature type="transmembrane region" description="Helical" evidence="1">
    <location>
        <begin position="177"/>
        <end position="195"/>
    </location>
</feature>
<keyword evidence="3" id="KW-1185">Reference proteome</keyword>
<keyword evidence="1" id="KW-0812">Transmembrane</keyword>
<evidence type="ECO:0000313" key="3">
    <source>
        <dbReference type="Proteomes" id="UP001596052"/>
    </source>
</evidence>
<dbReference type="Proteomes" id="UP001596052">
    <property type="component" value="Unassembled WGS sequence"/>
</dbReference>
<organism evidence="2 3">
    <name type="scientific">Prosthecobacter fluviatilis</name>
    <dbReference type="NCBI Taxonomy" id="445931"/>
    <lineage>
        <taxon>Bacteria</taxon>
        <taxon>Pseudomonadati</taxon>
        <taxon>Verrucomicrobiota</taxon>
        <taxon>Verrucomicrobiia</taxon>
        <taxon>Verrucomicrobiales</taxon>
        <taxon>Verrucomicrobiaceae</taxon>
        <taxon>Prosthecobacter</taxon>
    </lineage>
</organism>
<feature type="transmembrane region" description="Helical" evidence="1">
    <location>
        <begin position="72"/>
        <end position="91"/>
    </location>
</feature>
<accession>A0ABW0KVB9</accession>
<dbReference type="RefSeq" id="WP_377168982.1">
    <property type="nucleotide sequence ID" value="NZ_JBHSMQ010000006.1"/>
</dbReference>
<evidence type="ECO:0000256" key="1">
    <source>
        <dbReference type="SAM" id="Phobius"/>
    </source>
</evidence>
<protein>
    <submittedName>
        <fullName evidence="2">Uncharacterized protein</fullName>
    </submittedName>
</protein>
<sequence length="229" mass="24826">MLVSLHHLLFVLLPLALAARHIIRPRPDTLAMSHGVTRFCLGVGKWVLLVDPLWHLADMTFRGGPESLGTSVAWMGFLGLLLSLHFAATAAGDTLAGLGGMFGFPVSDLVQETLSLRRFTQGKWLRLTALLLAATVLAALLLTASFNDTWLHLKALFSPPARTASSVLQQARVRTDFHVLTIVAALASLVALPHSRDFLREPAPWKATLCILIFTLAAAMLWTHAAPVS</sequence>